<evidence type="ECO:0000313" key="1">
    <source>
        <dbReference type="EMBL" id="JAH93123.1"/>
    </source>
</evidence>
<sequence>MCPKLNFYLTKNQGQPMGEQEWMQRSKWATPETATGIKMGTLLYCIPATDVVHNSKG</sequence>
<reference evidence="1" key="2">
    <citation type="journal article" date="2015" name="Fish Shellfish Immunol.">
        <title>Early steps in the European eel (Anguilla anguilla)-Vibrio vulnificus interaction in the gills: Role of the RtxA13 toxin.</title>
        <authorList>
            <person name="Callol A."/>
            <person name="Pajuelo D."/>
            <person name="Ebbesson L."/>
            <person name="Teles M."/>
            <person name="MacKenzie S."/>
            <person name="Amaro C."/>
        </authorList>
    </citation>
    <scope>NUCLEOTIDE SEQUENCE</scope>
</reference>
<dbReference type="EMBL" id="GBXM01015454">
    <property type="protein sequence ID" value="JAH93123.1"/>
    <property type="molecule type" value="Transcribed_RNA"/>
</dbReference>
<organism evidence="1">
    <name type="scientific">Anguilla anguilla</name>
    <name type="common">European freshwater eel</name>
    <name type="synonym">Muraena anguilla</name>
    <dbReference type="NCBI Taxonomy" id="7936"/>
    <lineage>
        <taxon>Eukaryota</taxon>
        <taxon>Metazoa</taxon>
        <taxon>Chordata</taxon>
        <taxon>Craniata</taxon>
        <taxon>Vertebrata</taxon>
        <taxon>Euteleostomi</taxon>
        <taxon>Actinopterygii</taxon>
        <taxon>Neopterygii</taxon>
        <taxon>Teleostei</taxon>
        <taxon>Anguilliformes</taxon>
        <taxon>Anguillidae</taxon>
        <taxon>Anguilla</taxon>
    </lineage>
</organism>
<protein>
    <submittedName>
        <fullName evidence="1">Uncharacterized protein</fullName>
    </submittedName>
</protein>
<accession>A0A0E9WUD9</accession>
<proteinExistence type="predicted"/>
<name>A0A0E9WUD9_ANGAN</name>
<dbReference type="AlphaFoldDB" id="A0A0E9WUD9"/>
<reference evidence="1" key="1">
    <citation type="submission" date="2014-11" db="EMBL/GenBank/DDBJ databases">
        <authorList>
            <person name="Amaro Gonzalez C."/>
        </authorList>
    </citation>
    <scope>NUCLEOTIDE SEQUENCE</scope>
</reference>